<dbReference type="Pfam" id="PF23559">
    <property type="entry name" value="WHD_DRP"/>
    <property type="match status" value="1"/>
</dbReference>
<keyword evidence="1" id="KW-0677">Repeat</keyword>
<keyword evidence="3" id="KW-0472">Membrane</keyword>
<evidence type="ECO:0000256" key="2">
    <source>
        <dbReference type="ARBA" id="ARBA00022821"/>
    </source>
</evidence>
<dbReference type="Gene3D" id="1.10.10.10">
    <property type="entry name" value="Winged helix-like DNA-binding domain superfamily/Winged helix DNA-binding domain"/>
    <property type="match status" value="1"/>
</dbReference>
<dbReference type="InterPro" id="IPR055414">
    <property type="entry name" value="LRR_R13L4/SHOC2-like"/>
</dbReference>
<dbReference type="OrthoDB" id="611536at2759"/>
<dbReference type="PANTHER" id="PTHR23155:SF955">
    <property type="entry name" value="AAA+ ATPASE DOMAIN-CONTAINING PROTEIN"/>
    <property type="match status" value="1"/>
</dbReference>
<feature type="domain" description="Disease resistance protein winged helix" evidence="5">
    <location>
        <begin position="873"/>
        <end position="937"/>
    </location>
</feature>
<dbReference type="InterPro" id="IPR027417">
    <property type="entry name" value="P-loop_NTPase"/>
</dbReference>
<feature type="domain" description="NB-ARC" evidence="4">
    <location>
        <begin position="639"/>
        <end position="795"/>
    </location>
</feature>
<dbReference type="InterPro" id="IPR036388">
    <property type="entry name" value="WH-like_DNA-bd_sf"/>
</dbReference>
<feature type="transmembrane region" description="Helical" evidence="3">
    <location>
        <begin position="119"/>
        <end position="140"/>
    </location>
</feature>
<dbReference type="SMR" id="A0A978W553"/>
<dbReference type="Gene3D" id="1.10.8.430">
    <property type="entry name" value="Helical domain of apoptotic protease-activating factors"/>
    <property type="match status" value="1"/>
</dbReference>
<dbReference type="GO" id="GO:0098542">
    <property type="term" value="P:defense response to other organism"/>
    <property type="evidence" value="ECO:0007669"/>
    <property type="project" value="TreeGrafter"/>
</dbReference>
<dbReference type="SUPFAM" id="SSF52058">
    <property type="entry name" value="L domain-like"/>
    <property type="match status" value="1"/>
</dbReference>
<name>A0A978W553_ZIZJJ</name>
<dbReference type="InterPro" id="IPR058922">
    <property type="entry name" value="WHD_DRP"/>
</dbReference>
<dbReference type="GO" id="GO:0043531">
    <property type="term" value="F:ADP binding"/>
    <property type="evidence" value="ECO:0007669"/>
    <property type="project" value="InterPro"/>
</dbReference>
<evidence type="ECO:0000259" key="4">
    <source>
        <dbReference type="Pfam" id="PF00931"/>
    </source>
</evidence>
<accession>A0A978W553</accession>
<keyword evidence="3" id="KW-1133">Transmembrane helix</keyword>
<evidence type="ECO:0000256" key="3">
    <source>
        <dbReference type="SAM" id="Phobius"/>
    </source>
</evidence>
<dbReference type="InterPro" id="IPR002182">
    <property type="entry name" value="NB-ARC"/>
</dbReference>
<feature type="domain" description="Disease resistance R13L4/SHOC-2-like LRR" evidence="6">
    <location>
        <begin position="1019"/>
        <end position="1317"/>
    </location>
</feature>
<sequence>MEVEGVLIDSNIEDVNTTQPATGFGGEIPLENRTAAQDSDTTQTDYPFLNGFLETFSAAYFFDTPQPDTQLLHERSPLERGGAGAQDPDTTDKSCLQFLEEILETLNSAHPKETASKGFWVGFHVYFNLLAGTVLFMYYVNLNLLSLHQVLFCVALIPMVVCIYVDYVLFVMLKDDIKWIKRESRLLGAILNDAAKVEKLSAKIQAKALRLCDSQVHPHSAKIKIGLDEKEEEWVKETERVVEEADELVKNFEKLKRGFWTMLENLKVVDVLLQQIGHVKEEINYYAVTNKKKKSETETNKICAAMEQSRHQIRCLLDKPIDAGHDHKWISQSENIKAAAVALLNLIGGNAALKGAIEEERLWIKLRFVVELLPPFLEEIQEVYLESEIEIAWLDELEEILIQANHVINNVTLRNKPPHIFNTPAAAAAAAAVLFVINWKATEKLKKVVKRTSLAFFNLLETKERYGFRFITRYGSGFSDLLSSSDLLHKIAHPIPSVIRKIHDYLNEMLPMFSEQDYKVKLLGDELEYMSKLLYNEYAAKGGNVSRIIWLKQITDIAQMANLFLQTLRDNSDIIVTAHPLETEPGKAISIEIILEYINLLKGVIKVFNIESVKESSRVVGLEENVHVLVSQLTHGIGNGHDHSVVSILGMEGIGKTTLAKKIYNHRAIVDNFPLRFWVSLTQDHQHYCNSILEQVGEEVLNSFGLNFNMEERWLHKVVEILRKRKHILVLDNVSTTQALDTLKLKLSDIKNGSRILLTTRYRDVAEQSSSAPHQLQLRTKEESWRLFIQMVRMSQEDEPLAKEILTSTCAGLPLAILHLGYLMLGNEATIEQLERVINYTKTNDKPLLDVFKGTTDRGVPSHLIKCLSYFKLFPSNFEISARRLVTLWVAEGLIQQRGDDEETPEEVAEKYLSELISRNMVQVVERKLSGKVKKCCLPIALRQIWLQNNESLDHRLADHFDTHDQCFGHIHGEGSTMTRDLQNYKHLVSFLSFDNREGNKPGEEIGNFLRRGIGFGYFHKLHVLDLEGVFRPQLPDSIVKLSKLRYLGLRWTYLETIPSCIGKLVHLETLDVKHTYVRTVPNSIWKLQKLRHLYLNQRYRSQIMRHPSGSSLKNLQTLWGIFVSKDSPVEDGLDKLVNLRKLGLAFDLDESQQVALRKWIAKLNHLQSLRLRSIDEMGEPCQMFLESFAFLKNLSSLELFGRLKNTSVVDNLPDKLTSLTLSASFLIDDPMPVLEKLPTLTLLCLYGNSYTGQQMVCSTGKFPQLLVLRIWKLEELIELEVNENALQNLRELDIRSCGKLEVPAGLKHLKTLIELKLSDMPLAFAEKIEIEKKNFWDDIMYAPSITVSN</sequence>
<evidence type="ECO:0000313" key="8">
    <source>
        <dbReference type="Proteomes" id="UP000813462"/>
    </source>
</evidence>
<dbReference type="EMBL" id="JAEACU010000001">
    <property type="protein sequence ID" value="KAH7547087.1"/>
    <property type="molecule type" value="Genomic_DNA"/>
</dbReference>
<dbReference type="PRINTS" id="PR00364">
    <property type="entry name" value="DISEASERSIST"/>
</dbReference>
<dbReference type="InterPro" id="IPR032675">
    <property type="entry name" value="LRR_dom_sf"/>
</dbReference>
<evidence type="ECO:0000259" key="6">
    <source>
        <dbReference type="Pfam" id="PF23598"/>
    </source>
</evidence>
<dbReference type="SUPFAM" id="SSF52540">
    <property type="entry name" value="P-loop containing nucleoside triphosphate hydrolases"/>
    <property type="match status" value="1"/>
</dbReference>
<feature type="transmembrane region" description="Helical" evidence="3">
    <location>
        <begin position="146"/>
        <end position="173"/>
    </location>
</feature>
<dbReference type="Gene3D" id="3.40.50.300">
    <property type="entry name" value="P-loop containing nucleotide triphosphate hydrolases"/>
    <property type="match status" value="1"/>
</dbReference>
<evidence type="ECO:0000256" key="1">
    <source>
        <dbReference type="ARBA" id="ARBA00022737"/>
    </source>
</evidence>
<dbReference type="InterPro" id="IPR042197">
    <property type="entry name" value="Apaf_helical"/>
</dbReference>
<evidence type="ECO:0008006" key="9">
    <source>
        <dbReference type="Google" id="ProtNLM"/>
    </source>
</evidence>
<reference evidence="7" key="1">
    <citation type="journal article" date="2021" name="Front. Plant Sci.">
        <title>Chromosome-Scale Genome Assembly for Chinese Sour Jujube and Insights Into Its Genome Evolution and Domestication Signature.</title>
        <authorList>
            <person name="Shen L.-Y."/>
            <person name="Luo H."/>
            <person name="Wang X.-L."/>
            <person name="Wang X.-M."/>
            <person name="Qiu X.-J."/>
            <person name="Liu H."/>
            <person name="Zhou S.-S."/>
            <person name="Jia K.-H."/>
            <person name="Nie S."/>
            <person name="Bao Y.-T."/>
            <person name="Zhang R.-G."/>
            <person name="Yun Q.-Z."/>
            <person name="Chai Y.-H."/>
            <person name="Lu J.-Y."/>
            <person name="Li Y."/>
            <person name="Zhao S.-W."/>
            <person name="Mao J.-F."/>
            <person name="Jia S.-G."/>
            <person name="Mao Y.-M."/>
        </authorList>
    </citation>
    <scope>NUCLEOTIDE SEQUENCE</scope>
    <source>
        <strain evidence="7">AT0</strain>
        <tissue evidence="7">Leaf</tissue>
    </source>
</reference>
<dbReference type="InterPro" id="IPR044974">
    <property type="entry name" value="Disease_R_plants"/>
</dbReference>
<comment type="caution">
    <text evidence="7">The sequence shown here is derived from an EMBL/GenBank/DDBJ whole genome shotgun (WGS) entry which is preliminary data.</text>
</comment>
<evidence type="ECO:0000259" key="5">
    <source>
        <dbReference type="Pfam" id="PF23559"/>
    </source>
</evidence>
<organism evidence="7 8">
    <name type="scientific">Ziziphus jujuba var. spinosa</name>
    <dbReference type="NCBI Taxonomy" id="714518"/>
    <lineage>
        <taxon>Eukaryota</taxon>
        <taxon>Viridiplantae</taxon>
        <taxon>Streptophyta</taxon>
        <taxon>Embryophyta</taxon>
        <taxon>Tracheophyta</taxon>
        <taxon>Spermatophyta</taxon>
        <taxon>Magnoliopsida</taxon>
        <taxon>eudicotyledons</taxon>
        <taxon>Gunneridae</taxon>
        <taxon>Pentapetalae</taxon>
        <taxon>rosids</taxon>
        <taxon>fabids</taxon>
        <taxon>Rosales</taxon>
        <taxon>Rhamnaceae</taxon>
        <taxon>Paliureae</taxon>
        <taxon>Ziziphus</taxon>
    </lineage>
</organism>
<dbReference type="Proteomes" id="UP000813462">
    <property type="component" value="Unassembled WGS sequence"/>
</dbReference>
<protein>
    <recommendedName>
        <fullName evidence="9">NB-ARC domain-containing protein</fullName>
    </recommendedName>
</protein>
<gene>
    <name evidence="7" type="ORF">FEM48_Zijuj01G0269900</name>
</gene>
<evidence type="ECO:0000313" key="7">
    <source>
        <dbReference type="EMBL" id="KAH7547087.1"/>
    </source>
</evidence>
<dbReference type="Pfam" id="PF00931">
    <property type="entry name" value="NB-ARC"/>
    <property type="match status" value="1"/>
</dbReference>
<dbReference type="Gene3D" id="3.80.10.10">
    <property type="entry name" value="Ribonuclease Inhibitor"/>
    <property type="match status" value="1"/>
</dbReference>
<keyword evidence="2" id="KW-0611">Plant defense</keyword>
<dbReference type="PANTHER" id="PTHR23155">
    <property type="entry name" value="DISEASE RESISTANCE PROTEIN RP"/>
    <property type="match status" value="1"/>
</dbReference>
<dbReference type="Pfam" id="PF23598">
    <property type="entry name" value="LRR_14"/>
    <property type="match status" value="1"/>
</dbReference>
<keyword evidence="3" id="KW-0812">Transmembrane</keyword>
<proteinExistence type="predicted"/>